<dbReference type="EMBL" id="CAID01000019">
    <property type="protein sequence ID" value="CAL58387.1"/>
    <property type="molecule type" value="Genomic_DNA"/>
</dbReference>
<keyword evidence="3" id="KW-0808">Transferase</keyword>
<dbReference type="Proteomes" id="UP000009170">
    <property type="component" value="Unassembled WGS sequence"/>
</dbReference>
<proteinExistence type="inferred from homology"/>
<evidence type="ECO:0000313" key="3">
    <source>
        <dbReference type="EMBL" id="CAL58387.1"/>
    </source>
</evidence>
<evidence type="ECO:0000259" key="2">
    <source>
        <dbReference type="Pfam" id="PF01755"/>
    </source>
</evidence>
<keyword evidence="4" id="KW-1185">Reference proteome</keyword>
<accession>Q00S75</accession>
<reference evidence="4" key="1">
    <citation type="journal article" date="2006" name="Proc. Natl. Acad. Sci. U.S.A.">
        <title>Genome analysis of the smallest free-living eukaryote Ostreococcus tauri unveils many unique features.</title>
        <authorList>
            <person name="Derelle E."/>
            <person name="Ferraz C."/>
            <person name="Rombauts S."/>
            <person name="Rouze P."/>
            <person name="Worden A.Z."/>
            <person name="Robbens S."/>
            <person name="Partensky F."/>
            <person name="Degroeve S."/>
            <person name="Echeynie S."/>
            <person name="Cooke R."/>
            <person name="Saeys Y."/>
            <person name="Wuyts J."/>
            <person name="Jabbari K."/>
            <person name="Bowler C."/>
            <person name="Panaud O."/>
            <person name="Piegu B."/>
            <person name="Ball S.G."/>
            <person name="Ral J.-P."/>
            <person name="Bouget F.-Y."/>
            <person name="Piganeau G."/>
            <person name="De Baets B."/>
            <person name="Picard A."/>
            <person name="Delseny M."/>
            <person name="Demaille J."/>
            <person name="Van de Peer Y."/>
            <person name="Moreau H."/>
        </authorList>
    </citation>
    <scope>NUCLEOTIDE SEQUENCE [LARGE SCALE GENOMIC DNA]</scope>
    <source>
        <strain evidence="4">OTTH 0595 / CCAP 157/2 / RCC745</strain>
    </source>
</reference>
<dbReference type="GO" id="GO:0016740">
    <property type="term" value="F:transferase activity"/>
    <property type="evidence" value="ECO:0007669"/>
    <property type="project" value="UniProtKB-KW"/>
</dbReference>
<dbReference type="InParanoid" id="Q00S75"/>
<dbReference type="Gene3D" id="3.90.550.10">
    <property type="entry name" value="Spore Coat Polysaccharide Biosynthesis Protein SpsA, Chain A"/>
    <property type="match status" value="1"/>
</dbReference>
<evidence type="ECO:0000313" key="4">
    <source>
        <dbReference type="Proteomes" id="UP000009170"/>
    </source>
</evidence>
<comment type="caution">
    <text evidence="3">The sequence shown here is derived from an EMBL/GenBank/DDBJ whole genome shotgun (WGS) entry which is preliminary data.</text>
</comment>
<dbReference type="InterPro" id="IPR029044">
    <property type="entry name" value="Nucleotide-diphossugar_trans"/>
</dbReference>
<name>Q00S75_OSTTA</name>
<dbReference type="GeneID" id="9838457"/>
<dbReference type="KEGG" id="ota:OT_ostta19g00480"/>
<dbReference type="OrthoDB" id="47375at2759"/>
<sequence length="616" mass="71976">MSRYPTILPILADVLQRSVPQLEHTKFLHKIRNMDDLYEPTNVSRPLAIYWINLQSSADRHHLIKSHLDALAAKFEIRSERIVAVTEQEAVQNSDVFSGWFRFTKHVSYEHHTQNIYSFKELACLQSHLRALERAFVNGDDIAIIMEDDVLLREDFMHNFNRYVQRAPSDWNILQLYTLNEKVIRYFRKLRQTYYIKWFPEHWSTGAYIINRQGLSKVLRAAREMLKPSQRSGMDRVLVADEFLFIHAETYTSTFEAVRGCDMGSSIQDSHISSVDVSAAYRTKLDCHMKINDAVPRSILIVSTVRVNVVSELKTIVARITANTMWLQKSVFRVESRLYVVVDSSSKLQMLARRFADTRRADLVKLVFKVHAGRYNKFWFIRNEVPFMRLFEKVLIVDSDISLVGFPERDFFDLTSGVVISAPLRRSKRDGLLTNHRLTPRQWFAAFSGGGWEYKIDDNAFEVPFIEMFCVFMDTSFAHWYFSIVLDEKYFHPSYGLSQTRLSSDFGPDIMWCGAAQEWIKRVTETYRVPCMLTSLVVEHLDERQIEGQSVDAINDKGSISRMEQAPLKAYGDNFPEWFDFSKAFRKRIGGLRRFDSAFLNYMKQYRHVSITRCLD</sequence>
<dbReference type="AlphaFoldDB" id="Q00S75"/>
<protein>
    <submittedName>
        <fullName evidence="3">Glycosyl transferase, family 25</fullName>
    </submittedName>
</protein>
<organism evidence="3 4">
    <name type="scientific">Ostreococcus tauri</name>
    <name type="common">Marine green alga</name>
    <dbReference type="NCBI Taxonomy" id="70448"/>
    <lineage>
        <taxon>Eukaryota</taxon>
        <taxon>Viridiplantae</taxon>
        <taxon>Chlorophyta</taxon>
        <taxon>Mamiellophyceae</taxon>
        <taxon>Mamiellales</taxon>
        <taxon>Bathycoccaceae</taxon>
        <taxon>Ostreococcus</taxon>
    </lineage>
</organism>
<evidence type="ECO:0000256" key="1">
    <source>
        <dbReference type="ARBA" id="ARBA00006721"/>
    </source>
</evidence>
<feature type="domain" description="Glycosyl transferase family 25" evidence="2">
    <location>
        <begin position="49"/>
        <end position="225"/>
    </location>
</feature>
<dbReference type="InterPro" id="IPR002654">
    <property type="entry name" value="Glyco_trans_25"/>
</dbReference>
<reference evidence="3 4" key="2">
    <citation type="journal article" date="2014" name="BMC Genomics">
        <title>An improved genome of the model marine alga Ostreococcus tauri unfolds by assessing Illumina de novo assemblies.</title>
        <authorList>
            <person name="Blanc-Mathieu R."/>
            <person name="Verhelst B."/>
            <person name="Derelle E."/>
            <person name="Rombauts S."/>
            <person name="Bouget F.Y."/>
            <person name="Carre I."/>
            <person name="Chateau A."/>
            <person name="Eyre-Walker A."/>
            <person name="Grimsley N."/>
            <person name="Moreau H."/>
            <person name="Piegu B."/>
            <person name="Rivals E."/>
            <person name="Schackwitz W."/>
            <person name="Van de Peer Y."/>
            <person name="Piganeau G."/>
        </authorList>
    </citation>
    <scope>NUCLEOTIDE SEQUENCE [LARGE SCALE GENOMIC DNA]</scope>
    <source>
        <strain evidence="4">OTTH 0595 / CCAP 157/2 / RCC745</strain>
    </source>
</reference>
<comment type="similarity">
    <text evidence="1">Belongs to the glycosyltransferase 25 family.</text>
</comment>
<dbReference type="Pfam" id="PF01755">
    <property type="entry name" value="Glyco_transf_25"/>
    <property type="match status" value="1"/>
</dbReference>
<gene>
    <name evidence="3" type="ORF">OT_ostta19g00480</name>
</gene>
<dbReference type="RefSeq" id="XP_003084322.1">
    <property type="nucleotide sequence ID" value="XM_003084274.1"/>
</dbReference>